<dbReference type="GO" id="GO:0005509">
    <property type="term" value="F:calcium ion binding"/>
    <property type="evidence" value="ECO:0007669"/>
    <property type="project" value="InterPro"/>
</dbReference>
<feature type="domain" description="EF-hand" evidence="3">
    <location>
        <begin position="64"/>
        <end position="100"/>
    </location>
</feature>
<dbReference type="InterPro" id="IPR011992">
    <property type="entry name" value="EF-hand-dom_pair"/>
</dbReference>
<feature type="domain" description="EF-hand" evidence="3">
    <location>
        <begin position="204"/>
        <end position="239"/>
    </location>
</feature>
<dbReference type="EMBL" id="GGYP01002688">
    <property type="protein sequence ID" value="MDE47459.1"/>
    <property type="molecule type" value="Transcribed_RNA"/>
</dbReference>
<dbReference type="InterPro" id="IPR002048">
    <property type="entry name" value="EF_hand_dom"/>
</dbReference>
<feature type="region of interest" description="Disordered" evidence="2">
    <location>
        <begin position="164"/>
        <end position="197"/>
    </location>
</feature>
<feature type="region of interest" description="Disordered" evidence="2">
    <location>
        <begin position="370"/>
        <end position="391"/>
    </location>
</feature>
<dbReference type="InterPro" id="IPR018247">
    <property type="entry name" value="EF_Hand_1_Ca_BS"/>
</dbReference>
<evidence type="ECO:0000313" key="4">
    <source>
        <dbReference type="EMBL" id="MDE47459.1"/>
    </source>
</evidence>
<dbReference type="GO" id="GO:0005783">
    <property type="term" value="C:endoplasmic reticulum"/>
    <property type="evidence" value="ECO:0007669"/>
    <property type="project" value="TreeGrafter"/>
</dbReference>
<dbReference type="SUPFAM" id="SSF47473">
    <property type="entry name" value="EF-hand"/>
    <property type="match status" value="1"/>
</dbReference>
<dbReference type="Pfam" id="PF13499">
    <property type="entry name" value="EF-hand_7"/>
    <property type="match status" value="1"/>
</dbReference>
<dbReference type="PROSITE" id="PS50222">
    <property type="entry name" value="EF_HAND_2"/>
    <property type="match status" value="3"/>
</dbReference>
<dbReference type="SMART" id="SM00054">
    <property type="entry name" value="EFh"/>
    <property type="match status" value="4"/>
</dbReference>
<dbReference type="Gene3D" id="1.10.238.10">
    <property type="entry name" value="EF-hand"/>
    <property type="match status" value="3"/>
</dbReference>
<sequence length="391" mass="44992">MHLSNSCHCSYAICTILLAITWSNTIVVHAKRGNLLQENEKDTGTDQESGQKVANQNQLADPEYIKRELKDVVSRLVDTDNDGQVSYEELKKYLAVLHEKNIEHNVNKQWTVYSPQIHEVFSWEGYEPEKKEVLTWDHYYNQTYPELVGVDVGVPLHREQDTSGILEPAHGDENKLEDNKPKLPEVSTDDDNSDDDPHMKMLKLMVRRADARWKLADENGDTLLTKDEFKNLLHPDEGHDGLKELFVREATEDMDLNKDGKICLDEFMKHLQVLANDQEKTDQSWLTSQQENFGRFLDKNKDGVLEKDEIRNWLVPSKSVKFETEAKRLLDIGDTNDDHKISVAELIEHYEQYLSLLPADYWSNLSDVENNHDDSSPANMVMGDAGAREEL</sequence>
<feature type="compositionally biased region" description="Basic and acidic residues" evidence="2">
    <location>
        <begin position="169"/>
        <end position="183"/>
    </location>
</feature>
<keyword evidence="1" id="KW-0106">Calcium</keyword>
<proteinExistence type="predicted"/>
<organism evidence="4">
    <name type="scientific">Aceria tosichella</name>
    <name type="common">wheat curl mite</name>
    <dbReference type="NCBI Taxonomy" id="561515"/>
    <lineage>
        <taxon>Eukaryota</taxon>
        <taxon>Metazoa</taxon>
        <taxon>Ecdysozoa</taxon>
        <taxon>Arthropoda</taxon>
        <taxon>Chelicerata</taxon>
        <taxon>Arachnida</taxon>
        <taxon>Acari</taxon>
        <taxon>Acariformes</taxon>
        <taxon>Trombidiformes</taxon>
        <taxon>Prostigmata</taxon>
        <taxon>Eupodina</taxon>
        <taxon>Eriophyoidea</taxon>
        <taxon>Eriophyidae</taxon>
        <taxon>Eriophyinae</taxon>
        <taxon>Aceriini</taxon>
        <taxon>Aceria</taxon>
    </lineage>
</organism>
<evidence type="ECO:0000256" key="1">
    <source>
        <dbReference type="ARBA" id="ARBA00022837"/>
    </source>
</evidence>
<dbReference type="Pfam" id="PF13202">
    <property type="entry name" value="EF-hand_5"/>
    <property type="match status" value="2"/>
</dbReference>
<dbReference type="PANTHER" id="PTHR10827:SF52">
    <property type="entry name" value="IP16409P"/>
    <property type="match status" value="1"/>
</dbReference>
<protein>
    <submittedName>
        <fullName evidence="4">Calumenin</fullName>
    </submittedName>
</protein>
<gene>
    <name evidence="4" type="primary">Calu</name>
    <name evidence="4" type="ORF">g.14732</name>
</gene>
<dbReference type="PANTHER" id="PTHR10827">
    <property type="entry name" value="RETICULOCALBIN"/>
    <property type="match status" value="1"/>
</dbReference>
<evidence type="ECO:0000259" key="3">
    <source>
        <dbReference type="PROSITE" id="PS50222"/>
    </source>
</evidence>
<dbReference type="PROSITE" id="PS00018">
    <property type="entry name" value="EF_HAND_1"/>
    <property type="match status" value="4"/>
</dbReference>
<dbReference type="AlphaFoldDB" id="A0A6G1SAQ9"/>
<reference evidence="4" key="1">
    <citation type="submission" date="2018-10" db="EMBL/GenBank/DDBJ databases">
        <title>Transcriptome assembly of Aceria tosichella (Wheat curl mite) Type 2.</title>
        <authorList>
            <person name="Scully E.D."/>
            <person name="Geib S.M."/>
            <person name="Palmer N.A."/>
            <person name="Gupta A.K."/>
            <person name="Sarath G."/>
            <person name="Tatineni S."/>
        </authorList>
    </citation>
    <scope>NUCLEOTIDE SEQUENCE</scope>
    <source>
        <strain evidence="4">LincolnNE</strain>
    </source>
</reference>
<feature type="domain" description="EF-hand" evidence="3">
    <location>
        <begin position="242"/>
        <end position="277"/>
    </location>
</feature>
<accession>A0A6G1SAQ9</accession>
<name>A0A6G1SAQ9_9ACAR</name>
<evidence type="ECO:0000256" key="2">
    <source>
        <dbReference type="SAM" id="MobiDB-lite"/>
    </source>
</evidence>